<keyword evidence="2" id="KW-0812">Transmembrane</keyword>
<feature type="transmembrane region" description="Helical" evidence="2">
    <location>
        <begin position="12"/>
        <end position="31"/>
    </location>
</feature>
<comment type="caution">
    <text evidence="3">The sequence shown here is derived from an EMBL/GenBank/DDBJ whole genome shotgun (WGS) entry which is preliminary data.</text>
</comment>
<feature type="region of interest" description="Disordered" evidence="1">
    <location>
        <begin position="351"/>
        <end position="397"/>
    </location>
</feature>
<gene>
    <name evidence="3" type="ORF">BCR43DRAFT_435997</name>
</gene>
<feature type="transmembrane region" description="Helical" evidence="2">
    <location>
        <begin position="125"/>
        <end position="146"/>
    </location>
</feature>
<dbReference type="STRING" id="13706.A0A1X2HJ14"/>
<feature type="transmembrane region" description="Helical" evidence="2">
    <location>
        <begin position="43"/>
        <end position="62"/>
    </location>
</feature>
<keyword evidence="2" id="KW-1133">Transmembrane helix</keyword>
<sequence>MDYMQCVTFSFHTSVFFLMQCFWNYLSNNVAKKSFMSSFEFKFYILWALGSMAMFPVLQWRFRNDELLSEVVPQFAYGGEVLITACLGIRSNFRFKRIIAGAKRSQNSSHVSVVNRLTYFKEMNFFLTIGLFSYGASFVILCADGLTPSMTINSNKLATDILICNANMCVVIIWLLFISIFHPRRHYAANNALSSRTGGPESYERSKNDVEMTTTAPGSQQRLSQRVTNFVANNSHQPSAENGVFMRSMAPMHVDYPASVSTETAPLTHSAASPGGSVQGRKISVEDPYSSQSVLFSMVDPRYPSSQLQAPRYPSPMSDVSAYHTREPSPLVSQVPTVSQYDTRSAYGDIANDYHDDTTAQARPPPPLPATAEAEQPGRERMVTDWLWQSPSGRKQT</sequence>
<dbReference type="EMBL" id="MCGN01000003">
    <property type="protein sequence ID" value="ORY99061.1"/>
    <property type="molecule type" value="Genomic_DNA"/>
</dbReference>
<feature type="transmembrane region" description="Helical" evidence="2">
    <location>
        <begin position="158"/>
        <end position="181"/>
    </location>
</feature>
<dbReference type="AlphaFoldDB" id="A0A1X2HJ14"/>
<dbReference type="OrthoDB" id="2384193at2759"/>
<keyword evidence="4" id="KW-1185">Reference proteome</keyword>
<proteinExistence type="predicted"/>
<name>A0A1X2HJ14_SYNRA</name>
<evidence type="ECO:0000256" key="1">
    <source>
        <dbReference type="SAM" id="MobiDB-lite"/>
    </source>
</evidence>
<evidence type="ECO:0000313" key="4">
    <source>
        <dbReference type="Proteomes" id="UP000242180"/>
    </source>
</evidence>
<evidence type="ECO:0000256" key="2">
    <source>
        <dbReference type="SAM" id="Phobius"/>
    </source>
</evidence>
<dbReference type="Proteomes" id="UP000242180">
    <property type="component" value="Unassembled WGS sequence"/>
</dbReference>
<evidence type="ECO:0000313" key="3">
    <source>
        <dbReference type="EMBL" id="ORY99061.1"/>
    </source>
</evidence>
<feature type="region of interest" description="Disordered" evidence="1">
    <location>
        <begin position="192"/>
        <end position="222"/>
    </location>
</feature>
<protein>
    <submittedName>
        <fullName evidence="3">Uncharacterized protein</fullName>
    </submittedName>
</protein>
<organism evidence="3 4">
    <name type="scientific">Syncephalastrum racemosum</name>
    <name type="common">Filamentous fungus</name>
    <dbReference type="NCBI Taxonomy" id="13706"/>
    <lineage>
        <taxon>Eukaryota</taxon>
        <taxon>Fungi</taxon>
        <taxon>Fungi incertae sedis</taxon>
        <taxon>Mucoromycota</taxon>
        <taxon>Mucoromycotina</taxon>
        <taxon>Mucoromycetes</taxon>
        <taxon>Mucorales</taxon>
        <taxon>Syncephalastraceae</taxon>
        <taxon>Syncephalastrum</taxon>
    </lineage>
</organism>
<accession>A0A1X2HJ14</accession>
<feature type="compositionally biased region" description="Polar residues" evidence="1">
    <location>
        <begin position="387"/>
        <end position="397"/>
    </location>
</feature>
<dbReference type="InParanoid" id="A0A1X2HJ14"/>
<feature type="transmembrane region" description="Helical" evidence="2">
    <location>
        <begin position="74"/>
        <end position="93"/>
    </location>
</feature>
<keyword evidence="2" id="KW-0472">Membrane</keyword>
<feature type="compositionally biased region" description="Polar residues" evidence="1">
    <location>
        <begin position="211"/>
        <end position="222"/>
    </location>
</feature>
<reference evidence="3 4" key="1">
    <citation type="submission" date="2016-07" db="EMBL/GenBank/DDBJ databases">
        <title>Pervasive Adenine N6-methylation of Active Genes in Fungi.</title>
        <authorList>
            <consortium name="DOE Joint Genome Institute"/>
            <person name="Mondo S.J."/>
            <person name="Dannebaum R.O."/>
            <person name="Kuo R.C."/>
            <person name="Labutti K."/>
            <person name="Haridas S."/>
            <person name="Kuo A."/>
            <person name="Salamov A."/>
            <person name="Ahrendt S.R."/>
            <person name="Lipzen A."/>
            <person name="Sullivan W."/>
            <person name="Andreopoulos W.B."/>
            <person name="Clum A."/>
            <person name="Lindquist E."/>
            <person name="Daum C."/>
            <person name="Ramamoorthy G.K."/>
            <person name="Gryganskyi A."/>
            <person name="Culley D."/>
            <person name="Magnuson J.K."/>
            <person name="James T.Y."/>
            <person name="O'Malley M.A."/>
            <person name="Stajich J.E."/>
            <person name="Spatafora J.W."/>
            <person name="Visel A."/>
            <person name="Grigoriev I.V."/>
        </authorList>
    </citation>
    <scope>NUCLEOTIDE SEQUENCE [LARGE SCALE GENOMIC DNA]</scope>
    <source>
        <strain evidence="3 4">NRRL 2496</strain>
    </source>
</reference>